<comment type="caution">
    <text evidence="2">The sequence shown here is derived from an EMBL/GenBank/DDBJ whole genome shotgun (WGS) entry which is preliminary data.</text>
</comment>
<sequence length="231" mass="27201">MKDERPEYPREIFSPIYDISQFRFFIKLIEFYDPVANLDNEPMWAADRIVAPTPGPAITIPETANEFAIKYEFDEGTIEMWDELCTAFIFRFFPPDLFDQLLEEIQAFSQHENETLTETWLRMKEMLRNCHGHNLSKGNIIKIFYHGLNEMTQEVLNVAFGGSSNSDTDKIMAQMDAMTMKIDDQYREFQSRSKQPNLNHNDDDKPMSLEEEAKFMQTFHRTRFVNTDIHA</sequence>
<evidence type="ECO:0000259" key="1">
    <source>
        <dbReference type="Pfam" id="PF03732"/>
    </source>
</evidence>
<accession>A0A699JFN7</accession>
<dbReference type="AlphaFoldDB" id="A0A699JFN7"/>
<dbReference type="InterPro" id="IPR005162">
    <property type="entry name" value="Retrotrans_gag_dom"/>
</dbReference>
<feature type="domain" description="Retrotransposon gag" evidence="1">
    <location>
        <begin position="77"/>
        <end position="150"/>
    </location>
</feature>
<name>A0A699JFN7_TANCI</name>
<proteinExistence type="predicted"/>
<reference evidence="2" key="1">
    <citation type="journal article" date="2019" name="Sci. Rep.">
        <title>Draft genome of Tanacetum cinerariifolium, the natural source of mosquito coil.</title>
        <authorList>
            <person name="Yamashiro T."/>
            <person name="Shiraishi A."/>
            <person name="Satake H."/>
            <person name="Nakayama K."/>
        </authorList>
    </citation>
    <scope>NUCLEOTIDE SEQUENCE</scope>
</reference>
<protein>
    <recommendedName>
        <fullName evidence="1">Retrotransposon gag domain-containing protein</fullName>
    </recommendedName>
</protein>
<evidence type="ECO:0000313" key="2">
    <source>
        <dbReference type="EMBL" id="GFA31148.1"/>
    </source>
</evidence>
<dbReference type="PANTHER" id="PTHR33223:SF6">
    <property type="entry name" value="CCHC-TYPE DOMAIN-CONTAINING PROTEIN"/>
    <property type="match status" value="1"/>
</dbReference>
<gene>
    <name evidence="2" type="ORF">Tci_603120</name>
</gene>
<dbReference type="Pfam" id="PF03732">
    <property type="entry name" value="Retrotrans_gag"/>
    <property type="match status" value="1"/>
</dbReference>
<organism evidence="2">
    <name type="scientific">Tanacetum cinerariifolium</name>
    <name type="common">Dalmatian daisy</name>
    <name type="synonym">Chrysanthemum cinerariifolium</name>
    <dbReference type="NCBI Taxonomy" id="118510"/>
    <lineage>
        <taxon>Eukaryota</taxon>
        <taxon>Viridiplantae</taxon>
        <taxon>Streptophyta</taxon>
        <taxon>Embryophyta</taxon>
        <taxon>Tracheophyta</taxon>
        <taxon>Spermatophyta</taxon>
        <taxon>Magnoliopsida</taxon>
        <taxon>eudicotyledons</taxon>
        <taxon>Gunneridae</taxon>
        <taxon>Pentapetalae</taxon>
        <taxon>asterids</taxon>
        <taxon>campanulids</taxon>
        <taxon>Asterales</taxon>
        <taxon>Asteraceae</taxon>
        <taxon>Asteroideae</taxon>
        <taxon>Anthemideae</taxon>
        <taxon>Anthemidinae</taxon>
        <taxon>Tanacetum</taxon>
    </lineage>
</organism>
<dbReference type="PANTHER" id="PTHR33223">
    <property type="entry name" value="CCHC-TYPE DOMAIN-CONTAINING PROTEIN"/>
    <property type="match status" value="1"/>
</dbReference>
<dbReference type="EMBL" id="BKCJ010402575">
    <property type="protein sequence ID" value="GFA31148.1"/>
    <property type="molecule type" value="Genomic_DNA"/>
</dbReference>